<organism evidence="4 5">
    <name type="scientific">Fenollaria massiliensis</name>
    <dbReference type="NCBI Taxonomy" id="938288"/>
    <lineage>
        <taxon>Bacteria</taxon>
        <taxon>Bacillati</taxon>
        <taxon>Bacillota</taxon>
        <taxon>Clostridia</taxon>
        <taxon>Eubacteriales</taxon>
        <taxon>Fenollaria</taxon>
    </lineage>
</organism>
<sequence length="296" mass="33939">MKNILKILLTMSMVLILVSCSPKTNDANQETAPNDKQSVEPSDKDDDTIMYTNLSSNETKEELKKALIDKGLNEGDVDSFMSNLDTYNESADANELAPGFNKYSDDVAYNNSMDKFTEKNPDFLGINCRITTFSLMKNSMDISKELEDKSSVLDFDKKAISDKSLLSEAEMKKFITYYAPINVKDENANYEDLITKEFSERGIKFNNDMVKVISVYLNSKDEIDGNILFIGHTGLMYEDQGKFYFLEKLSFQEPYQLLKFNSKKEIYDYLMKKYNQDMGEGTHEAIVTENDKVFTY</sequence>
<reference evidence="4" key="1">
    <citation type="submission" date="2022-04" db="EMBL/GenBank/DDBJ databases">
        <title>Complete genome sequences of Ezakiella coagulans and Fenollaria massiliensis.</title>
        <authorList>
            <person name="France M.T."/>
            <person name="Clifford J."/>
            <person name="Narina S."/>
            <person name="Rutt L."/>
            <person name="Ravel J."/>
        </authorList>
    </citation>
    <scope>NUCLEOTIDE SEQUENCE</scope>
    <source>
        <strain evidence="4">C0061C2</strain>
    </source>
</reference>
<dbReference type="PROSITE" id="PS51257">
    <property type="entry name" value="PROKAR_LIPOPROTEIN"/>
    <property type="match status" value="1"/>
</dbReference>
<evidence type="ECO:0000259" key="3">
    <source>
        <dbReference type="Pfam" id="PF14133"/>
    </source>
</evidence>
<gene>
    <name evidence="4" type="ORF">M1R53_04625</name>
</gene>
<dbReference type="InterPro" id="IPR025389">
    <property type="entry name" value="DUF4300"/>
</dbReference>
<dbReference type="EMBL" id="CP096649">
    <property type="protein sequence ID" value="UQK58528.1"/>
    <property type="molecule type" value="Genomic_DNA"/>
</dbReference>
<feature type="signal peptide" evidence="2">
    <location>
        <begin position="1"/>
        <end position="26"/>
    </location>
</feature>
<keyword evidence="2" id="KW-0732">Signal</keyword>
<accession>A0A9E7DID5</accession>
<evidence type="ECO:0000256" key="2">
    <source>
        <dbReference type="SAM" id="SignalP"/>
    </source>
</evidence>
<evidence type="ECO:0000313" key="4">
    <source>
        <dbReference type="EMBL" id="UQK58528.1"/>
    </source>
</evidence>
<feature type="region of interest" description="Disordered" evidence="1">
    <location>
        <begin position="24"/>
        <end position="48"/>
    </location>
</feature>
<protein>
    <submittedName>
        <fullName evidence="4">DUF4300 family protein</fullName>
    </submittedName>
</protein>
<dbReference type="RefSeq" id="WP_249242144.1">
    <property type="nucleotide sequence ID" value="NZ_CP096649.1"/>
</dbReference>
<dbReference type="Pfam" id="PF14133">
    <property type="entry name" value="DUF4300"/>
    <property type="match status" value="1"/>
</dbReference>
<name>A0A9E7DID5_9FIRM</name>
<dbReference type="AlphaFoldDB" id="A0A9E7DID5"/>
<keyword evidence="5" id="KW-1185">Reference proteome</keyword>
<feature type="compositionally biased region" description="Polar residues" evidence="1">
    <location>
        <begin position="24"/>
        <end position="36"/>
    </location>
</feature>
<dbReference type="Proteomes" id="UP000831151">
    <property type="component" value="Chromosome"/>
</dbReference>
<evidence type="ECO:0000313" key="5">
    <source>
        <dbReference type="Proteomes" id="UP000831151"/>
    </source>
</evidence>
<proteinExistence type="predicted"/>
<evidence type="ECO:0000256" key="1">
    <source>
        <dbReference type="SAM" id="MobiDB-lite"/>
    </source>
</evidence>
<feature type="chain" id="PRO_5038878262" evidence="2">
    <location>
        <begin position="27"/>
        <end position="296"/>
    </location>
</feature>
<dbReference type="KEGG" id="fms:M1R53_04625"/>
<feature type="domain" description="DUF4300" evidence="3">
    <location>
        <begin position="50"/>
        <end position="294"/>
    </location>
</feature>